<accession>A0A4Y7TFU2</accession>
<feature type="region of interest" description="Disordered" evidence="1">
    <location>
        <begin position="24"/>
        <end position="68"/>
    </location>
</feature>
<feature type="compositionally biased region" description="Polar residues" evidence="1">
    <location>
        <begin position="24"/>
        <end position="35"/>
    </location>
</feature>
<sequence length="68" mass="7434">MSLFGIDYTRSVSKFIGERSRPSVTRRTSHCTPSASGIFEKPPCHSESLEDVPDDAPTRQKGPQAVAN</sequence>
<protein>
    <submittedName>
        <fullName evidence="2">Uncharacterized protein</fullName>
    </submittedName>
</protein>
<organism evidence="2 3">
    <name type="scientific">Coprinellus micaceus</name>
    <name type="common">Glistening ink-cap mushroom</name>
    <name type="synonym">Coprinus micaceus</name>
    <dbReference type="NCBI Taxonomy" id="71717"/>
    <lineage>
        <taxon>Eukaryota</taxon>
        <taxon>Fungi</taxon>
        <taxon>Dikarya</taxon>
        <taxon>Basidiomycota</taxon>
        <taxon>Agaricomycotina</taxon>
        <taxon>Agaricomycetes</taxon>
        <taxon>Agaricomycetidae</taxon>
        <taxon>Agaricales</taxon>
        <taxon>Agaricineae</taxon>
        <taxon>Psathyrellaceae</taxon>
        <taxon>Coprinellus</taxon>
    </lineage>
</organism>
<keyword evidence="3" id="KW-1185">Reference proteome</keyword>
<proteinExistence type="predicted"/>
<evidence type="ECO:0000313" key="3">
    <source>
        <dbReference type="Proteomes" id="UP000298030"/>
    </source>
</evidence>
<comment type="caution">
    <text evidence="2">The sequence shown here is derived from an EMBL/GenBank/DDBJ whole genome shotgun (WGS) entry which is preliminary data.</text>
</comment>
<dbReference type="AlphaFoldDB" id="A0A4Y7TFU2"/>
<dbReference type="Proteomes" id="UP000298030">
    <property type="component" value="Unassembled WGS sequence"/>
</dbReference>
<name>A0A4Y7TFU2_COPMI</name>
<reference evidence="2 3" key="1">
    <citation type="journal article" date="2019" name="Nat. Ecol. Evol.">
        <title>Megaphylogeny resolves global patterns of mushroom evolution.</title>
        <authorList>
            <person name="Varga T."/>
            <person name="Krizsan K."/>
            <person name="Foldi C."/>
            <person name="Dima B."/>
            <person name="Sanchez-Garcia M."/>
            <person name="Sanchez-Ramirez S."/>
            <person name="Szollosi G.J."/>
            <person name="Szarkandi J.G."/>
            <person name="Papp V."/>
            <person name="Albert L."/>
            <person name="Andreopoulos W."/>
            <person name="Angelini C."/>
            <person name="Antonin V."/>
            <person name="Barry K.W."/>
            <person name="Bougher N.L."/>
            <person name="Buchanan P."/>
            <person name="Buyck B."/>
            <person name="Bense V."/>
            <person name="Catcheside P."/>
            <person name="Chovatia M."/>
            <person name="Cooper J."/>
            <person name="Damon W."/>
            <person name="Desjardin D."/>
            <person name="Finy P."/>
            <person name="Geml J."/>
            <person name="Haridas S."/>
            <person name="Hughes K."/>
            <person name="Justo A."/>
            <person name="Karasinski D."/>
            <person name="Kautmanova I."/>
            <person name="Kiss B."/>
            <person name="Kocsube S."/>
            <person name="Kotiranta H."/>
            <person name="LaButti K.M."/>
            <person name="Lechner B.E."/>
            <person name="Liimatainen K."/>
            <person name="Lipzen A."/>
            <person name="Lukacs Z."/>
            <person name="Mihaltcheva S."/>
            <person name="Morgado L.N."/>
            <person name="Niskanen T."/>
            <person name="Noordeloos M.E."/>
            <person name="Ohm R.A."/>
            <person name="Ortiz-Santana B."/>
            <person name="Ovrebo C."/>
            <person name="Racz N."/>
            <person name="Riley R."/>
            <person name="Savchenko A."/>
            <person name="Shiryaev A."/>
            <person name="Soop K."/>
            <person name="Spirin V."/>
            <person name="Szebenyi C."/>
            <person name="Tomsovsky M."/>
            <person name="Tulloss R.E."/>
            <person name="Uehling J."/>
            <person name="Grigoriev I.V."/>
            <person name="Vagvolgyi C."/>
            <person name="Papp T."/>
            <person name="Martin F.M."/>
            <person name="Miettinen O."/>
            <person name="Hibbett D.S."/>
            <person name="Nagy L.G."/>
        </authorList>
    </citation>
    <scope>NUCLEOTIDE SEQUENCE [LARGE SCALE GENOMIC DNA]</scope>
    <source>
        <strain evidence="2 3">FP101781</strain>
    </source>
</reference>
<gene>
    <name evidence="2" type="ORF">FA13DRAFT_1730775</name>
</gene>
<dbReference type="EMBL" id="QPFP01000013">
    <property type="protein sequence ID" value="TEB33036.1"/>
    <property type="molecule type" value="Genomic_DNA"/>
</dbReference>
<evidence type="ECO:0000313" key="2">
    <source>
        <dbReference type="EMBL" id="TEB33036.1"/>
    </source>
</evidence>
<evidence type="ECO:0000256" key="1">
    <source>
        <dbReference type="SAM" id="MobiDB-lite"/>
    </source>
</evidence>